<proteinExistence type="predicted"/>
<keyword evidence="3" id="KW-0804">Transcription</keyword>
<evidence type="ECO:0000259" key="4">
    <source>
        <dbReference type="PROSITE" id="PS50977"/>
    </source>
</evidence>
<evidence type="ECO:0000256" key="2">
    <source>
        <dbReference type="ARBA" id="ARBA00023125"/>
    </source>
</evidence>
<dbReference type="InterPro" id="IPR036271">
    <property type="entry name" value="Tet_transcr_reg_TetR-rel_C_sf"/>
</dbReference>
<evidence type="ECO:0000256" key="3">
    <source>
        <dbReference type="ARBA" id="ARBA00023163"/>
    </source>
</evidence>
<keyword evidence="2" id="KW-0238">DNA-binding</keyword>
<dbReference type="SUPFAM" id="SSF46689">
    <property type="entry name" value="Homeodomain-like"/>
    <property type="match status" value="1"/>
</dbReference>
<evidence type="ECO:0000313" key="5">
    <source>
        <dbReference type="EMBL" id="CAB4563684.1"/>
    </source>
</evidence>
<dbReference type="GO" id="GO:0000976">
    <property type="term" value="F:transcription cis-regulatory region binding"/>
    <property type="evidence" value="ECO:0007669"/>
    <property type="project" value="TreeGrafter"/>
</dbReference>
<reference evidence="5" key="1">
    <citation type="submission" date="2020-05" db="EMBL/GenBank/DDBJ databases">
        <authorList>
            <person name="Chiriac C."/>
            <person name="Salcher M."/>
            <person name="Ghai R."/>
            <person name="Kavagutti S V."/>
        </authorList>
    </citation>
    <scope>NUCLEOTIDE SEQUENCE</scope>
</reference>
<dbReference type="InterPro" id="IPR001647">
    <property type="entry name" value="HTH_TetR"/>
</dbReference>
<dbReference type="InterPro" id="IPR009057">
    <property type="entry name" value="Homeodomain-like_sf"/>
</dbReference>
<dbReference type="PANTHER" id="PTHR30055:SF234">
    <property type="entry name" value="HTH-TYPE TRANSCRIPTIONAL REGULATOR BETI"/>
    <property type="match status" value="1"/>
</dbReference>
<dbReference type="PANTHER" id="PTHR30055">
    <property type="entry name" value="HTH-TYPE TRANSCRIPTIONAL REGULATOR RUTR"/>
    <property type="match status" value="1"/>
</dbReference>
<evidence type="ECO:0000256" key="1">
    <source>
        <dbReference type="ARBA" id="ARBA00023015"/>
    </source>
</evidence>
<keyword evidence="1" id="KW-0805">Transcription regulation</keyword>
<organism evidence="5">
    <name type="scientific">freshwater metagenome</name>
    <dbReference type="NCBI Taxonomy" id="449393"/>
    <lineage>
        <taxon>unclassified sequences</taxon>
        <taxon>metagenomes</taxon>
        <taxon>ecological metagenomes</taxon>
    </lineage>
</organism>
<dbReference type="Gene3D" id="1.10.357.10">
    <property type="entry name" value="Tetracycline Repressor, domain 2"/>
    <property type="match status" value="1"/>
</dbReference>
<sequence length="198" mass="22048">MPKEDTRSLLIAAAVEIIDQSGEDGLRLQQVAEMVGVSEPSVYHFFKNRTALVEAAQIVRYRRSYFEVLLPFAAAVSLADTRDEFEKAVRKVLALSFDPARNNMRLTRVSVMGRAQSSEVIAQAVIDINAEVVSELARVLTDAQAKGWVNKNLDVMASGYWLVGQFTSRVMAELDPERVNLDEWDKISVDAVLGLFRG</sequence>
<accession>A0A6J6DKH4</accession>
<dbReference type="PROSITE" id="PS50977">
    <property type="entry name" value="HTH_TETR_2"/>
    <property type="match status" value="1"/>
</dbReference>
<gene>
    <name evidence="5" type="ORF">UFOPK1704_00075</name>
</gene>
<feature type="domain" description="HTH tetR-type" evidence="4">
    <location>
        <begin position="4"/>
        <end position="64"/>
    </location>
</feature>
<dbReference type="Pfam" id="PF00440">
    <property type="entry name" value="TetR_N"/>
    <property type="match status" value="1"/>
</dbReference>
<dbReference type="EMBL" id="CAEZTQ010000006">
    <property type="protein sequence ID" value="CAB4563684.1"/>
    <property type="molecule type" value="Genomic_DNA"/>
</dbReference>
<name>A0A6J6DKH4_9ZZZZ</name>
<protein>
    <submittedName>
        <fullName evidence="5">Unannotated protein</fullName>
    </submittedName>
</protein>
<dbReference type="PRINTS" id="PR00455">
    <property type="entry name" value="HTHTETR"/>
</dbReference>
<dbReference type="InterPro" id="IPR050109">
    <property type="entry name" value="HTH-type_TetR-like_transc_reg"/>
</dbReference>
<dbReference type="GO" id="GO:0003700">
    <property type="term" value="F:DNA-binding transcription factor activity"/>
    <property type="evidence" value="ECO:0007669"/>
    <property type="project" value="TreeGrafter"/>
</dbReference>
<dbReference type="AlphaFoldDB" id="A0A6J6DKH4"/>
<dbReference type="SUPFAM" id="SSF48498">
    <property type="entry name" value="Tetracyclin repressor-like, C-terminal domain"/>
    <property type="match status" value="1"/>
</dbReference>